<protein>
    <submittedName>
        <fullName evidence="2">Uncharacterized protein</fullName>
    </submittedName>
</protein>
<dbReference type="RefSeq" id="XP_062791519.1">
    <property type="nucleotide sequence ID" value="XM_062935468.1"/>
</dbReference>
<evidence type="ECO:0000313" key="3">
    <source>
        <dbReference type="Proteomes" id="UP001329825"/>
    </source>
</evidence>
<sequence length="143" mass="15956">MNVGASPGVGPSRFENIRASQREVKRCIKRGIGEFCEQQTVIVNGKLIGSAGKTRPRRQPTLTELAEENKELHRKITAQEKIINALTKPRDDRSTGSPQPQAYVSRDSTPTLENSTTLRQPDHLATVREIYESRIGTDQQVSM</sequence>
<gene>
    <name evidence="2" type="ORF">IL334_003742</name>
</gene>
<evidence type="ECO:0000256" key="1">
    <source>
        <dbReference type="SAM" id="MobiDB-lite"/>
    </source>
</evidence>
<organism evidence="2 3">
    <name type="scientific">Kwoniella shivajii</name>
    <dbReference type="NCBI Taxonomy" id="564305"/>
    <lineage>
        <taxon>Eukaryota</taxon>
        <taxon>Fungi</taxon>
        <taxon>Dikarya</taxon>
        <taxon>Basidiomycota</taxon>
        <taxon>Agaricomycotina</taxon>
        <taxon>Tremellomycetes</taxon>
        <taxon>Tremellales</taxon>
        <taxon>Cryptococcaceae</taxon>
        <taxon>Kwoniella</taxon>
    </lineage>
</organism>
<feature type="compositionally biased region" description="Polar residues" evidence="1">
    <location>
        <begin position="95"/>
        <end position="119"/>
    </location>
</feature>
<accession>A0ABZ1CZM3</accession>
<feature type="region of interest" description="Disordered" evidence="1">
    <location>
        <begin position="84"/>
        <end position="123"/>
    </location>
</feature>
<evidence type="ECO:0000313" key="2">
    <source>
        <dbReference type="EMBL" id="WRT66779.1"/>
    </source>
</evidence>
<name>A0ABZ1CZM3_9TREE</name>
<keyword evidence="3" id="KW-1185">Reference proteome</keyword>
<dbReference type="EMBL" id="CP141884">
    <property type="protein sequence ID" value="WRT66779.1"/>
    <property type="molecule type" value="Genomic_DNA"/>
</dbReference>
<dbReference type="GeneID" id="87955873"/>
<proteinExistence type="predicted"/>
<reference evidence="2 3" key="1">
    <citation type="submission" date="2024-01" db="EMBL/GenBank/DDBJ databases">
        <title>Comparative genomics of Cryptococcus and Kwoniella reveals pathogenesis evolution and contrasting modes of karyotype evolution via chromosome fusion or intercentromeric recombination.</title>
        <authorList>
            <person name="Coelho M.A."/>
            <person name="David-Palma M."/>
            <person name="Shea T."/>
            <person name="Bowers K."/>
            <person name="McGinley-Smith S."/>
            <person name="Mohammad A.W."/>
            <person name="Gnirke A."/>
            <person name="Yurkov A.M."/>
            <person name="Nowrousian M."/>
            <person name="Sun S."/>
            <person name="Cuomo C.A."/>
            <person name="Heitman J."/>
        </authorList>
    </citation>
    <scope>NUCLEOTIDE SEQUENCE [LARGE SCALE GENOMIC DNA]</scope>
    <source>
        <strain evidence="2">CBS 11374</strain>
    </source>
</reference>
<dbReference type="Proteomes" id="UP001329825">
    <property type="component" value="Chromosome 4"/>
</dbReference>